<dbReference type="PATRIC" id="fig|312309.11.peg.2039"/>
<organism evidence="1 2">
    <name type="scientific">Aliivibrio fischeri (strain ATCC 700601 / ES114)</name>
    <name type="common">Vibrio fischeri</name>
    <dbReference type="NCBI Taxonomy" id="312309"/>
    <lineage>
        <taxon>Bacteria</taxon>
        <taxon>Pseudomonadati</taxon>
        <taxon>Pseudomonadota</taxon>
        <taxon>Gammaproteobacteria</taxon>
        <taxon>Vibrionales</taxon>
        <taxon>Vibrionaceae</taxon>
        <taxon>Aliivibrio</taxon>
    </lineage>
</organism>
<dbReference type="GeneID" id="54164710"/>
<dbReference type="InterPro" id="IPR009225">
    <property type="entry name" value="Phage_head_completion_GpL"/>
</dbReference>
<dbReference type="eggNOG" id="ENOG5031N8R">
    <property type="taxonomic scope" value="Bacteria"/>
</dbReference>
<reference evidence="1 2" key="2">
    <citation type="journal article" date="2008" name="BMC Genomics">
        <title>Comparative genomics-based investigation of resequencing targets in Vibrio fischeri: focus on point miscalls and artefactual expansions.</title>
        <authorList>
            <person name="Mandel M.J."/>
            <person name="Stabb E.V."/>
            <person name="Ruby E.G."/>
        </authorList>
    </citation>
    <scope>NUCLEOTIDE SEQUENCE [LARGE SCALE GENOMIC DNA]</scope>
    <source>
        <strain evidence="2">ATCC 700601 / ES114</strain>
    </source>
</reference>
<dbReference type="OrthoDB" id="5893763at2"/>
<dbReference type="Pfam" id="PF05926">
    <property type="entry name" value="Phage_GPL"/>
    <property type="match status" value="1"/>
</dbReference>
<evidence type="ECO:0008006" key="3">
    <source>
        <dbReference type="Google" id="ProtNLM"/>
    </source>
</evidence>
<dbReference type="RefSeq" id="WP_011262472.1">
    <property type="nucleotide sequence ID" value="NC_006840.2"/>
</dbReference>
<name>Q5E390_ALIF1</name>
<keyword evidence="2" id="KW-1185">Reference proteome</keyword>
<evidence type="ECO:0000313" key="2">
    <source>
        <dbReference type="Proteomes" id="UP000000537"/>
    </source>
</evidence>
<protein>
    <recommendedName>
        <fullName evidence="3">Head completion/stabilization protein</fullName>
    </recommendedName>
</protein>
<dbReference type="Proteomes" id="UP000000537">
    <property type="component" value="Chromosome I"/>
</dbReference>
<dbReference type="STRING" id="312309.VF_2011"/>
<dbReference type="EnsemblBacteria" id="AAW86506">
    <property type="protein sequence ID" value="AAW86506"/>
    <property type="gene ID" value="VF_2011"/>
</dbReference>
<sequence length="149" mass="16764">MQFVGNKDEEYASVLPKTDIYPELAISEFQRVFHFLSDETEAGILHNATVARVTVNRELMETITPFKTLDALSMERFGETQTGTLLYKQAVFSLAANAIINNQLSMNATKEAADRQEAIQAKADHALVQYRRAIDLLLNGKETYFFAVV</sequence>
<accession>Q5E390</accession>
<gene>
    <name evidence="1" type="ordered locus">VF_2011</name>
</gene>
<dbReference type="EMBL" id="CP000020">
    <property type="protein sequence ID" value="AAW86506.1"/>
    <property type="molecule type" value="Genomic_DNA"/>
</dbReference>
<dbReference type="AlphaFoldDB" id="Q5E390"/>
<dbReference type="HOGENOM" id="CLU_1748898_0_0_6"/>
<evidence type="ECO:0000313" key="1">
    <source>
        <dbReference type="EMBL" id="AAW86506.1"/>
    </source>
</evidence>
<dbReference type="KEGG" id="vfi:VF_2011"/>
<reference evidence="1 2" key="1">
    <citation type="journal article" date="2005" name="Proc. Natl. Acad. Sci. U.S.A.">
        <title>Complete genome sequence of Vibrio fischeri: a symbiotic bacterium with pathogenic congeners.</title>
        <authorList>
            <person name="Ruby E.G."/>
            <person name="Urbanowski M."/>
            <person name="Campbell J."/>
            <person name="Dunn A."/>
            <person name="Faini M."/>
            <person name="Gunsalus R."/>
            <person name="Lostroh P."/>
            <person name="Lupp C."/>
            <person name="McCann J."/>
            <person name="Millikan D."/>
            <person name="Schaefer A."/>
            <person name="Stabb E."/>
            <person name="Stevens A."/>
            <person name="Visick K."/>
            <person name="Whistler C."/>
            <person name="Greenberg E.P."/>
        </authorList>
    </citation>
    <scope>NUCLEOTIDE SEQUENCE [LARGE SCALE GENOMIC DNA]</scope>
    <source>
        <strain evidence="2">ATCC 700601 / ES114</strain>
    </source>
</reference>
<proteinExistence type="predicted"/>